<keyword evidence="2" id="KW-1185">Reference proteome</keyword>
<sequence length="155" mass="17129">MVGQNVSVFGVSQTSLIYFECELLLMPPKNGMCDIPTCLDQNLNRTRRSYDNDSSISVDVQTQRIEVSELGVISDVEAEASHSVELTCHEKTSYPVHEICVPFNPFVIFLAGMISVGYGFHRIHNRNDLAAAVPTLLDVGNEVLGNSPTSFNEKH</sequence>
<name>A0A3P7N3L6_CYLGO</name>
<proteinExistence type="predicted"/>
<evidence type="ECO:0000313" key="1">
    <source>
        <dbReference type="EMBL" id="VDN29828.1"/>
    </source>
</evidence>
<protein>
    <recommendedName>
        <fullName evidence="3">ZP domain-containing protein</fullName>
    </recommendedName>
</protein>
<dbReference type="EMBL" id="UYRV01116028">
    <property type="protein sequence ID" value="VDN29828.1"/>
    <property type="molecule type" value="Genomic_DNA"/>
</dbReference>
<dbReference type="AlphaFoldDB" id="A0A3P7N3L6"/>
<organism evidence="1 2">
    <name type="scientific">Cylicostephanus goldi</name>
    <name type="common">Nematode worm</name>
    <dbReference type="NCBI Taxonomy" id="71465"/>
    <lineage>
        <taxon>Eukaryota</taxon>
        <taxon>Metazoa</taxon>
        <taxon>Ecdysozoa</taxon>
        <taxon>Nematoda</taxon>
        <taxon>Chromadorea</taxon>
        <taxon>Rhabditida</taxon>
        <taxon>Rhabditina</taxon>
        <taxon>Rhabditomorpha</taxon>
        <taxon>Strongyloidea</taxon>
        <taxon>Strongylidae</taxon>
        <taxon>Cylicostephanus</taxon>
    </lineage>
</organism>
<evidence type="ECO:0008006" key="3">
    <source>
        <dbReference type="Google" id="ProtNLM"/>
    </source>
</evidence>
<accession>A0A3P7N3L6</accession>
<dbReference type="OrthoDB" id="5855819at2759"/>
<reference evidence="1 2" key="1">
    <citation type="submission" date="2018-11" db="EMBL/GenBank/DDBJ databases">
        <authorList>
            <consortium name="Pathogen Informatics"/>
        </authorList>
    </citation>
    <scope>NUCLEOTIDE SEQUENCE [LARGE SCALE GENOMIC DNA]</scope>
</reference>
<evidence type="ECO:0000313" key="2">
    <source>
        <dbReference type="Proteomes" id="UP000271889"/>
    </source>
</evidence>
<gene>
    <name evidence="1" type="ORF">CGOC_LOCUS11368</name>
</gene>
<dbReference type="Proteomes" id="UP000271889">
    <property type="component" value="Unassembled WGS sequence"/>
</dbReference>